<sequence length="174" mass="19494">NRYDDVNKCPKRGARWRGDEQTKSFNWGASTFHAGSASLLSILHFAQGQICSGCLYGHYDFLSNSTDFAPVVALDFRLNRRGACRVKFTLKKPGAEDAEFLASYSIGIGGLSSLDDLFLRSVQEIPDAYRDDFKELMNPRLTLKELIFIKDSKIVSMYWKGGTSRYGFSGPTPL</sequence>
<gene>
    <name evidence="1" type="ORF">FOZ62_018254</name>
    <name evidence="2" type="ORF">FOZ63_018344</name>
</gene>
<keyword evidence="3" id="KW-1185">Reference proteome</keyword>
<dbReference type="EMBL" id="JABANM010034691">
    <property type="protein sequence ID" value="KAF4699231.1"/>
    <property type="molecule type" value="Genomic_DNA"/>
</dbReference>
<evidence type="ECO:0000313" key="1">
    <source>
        <dbReference type="EMBL" id="KAF4699231.1"/>
    </source>
</evidence>
<organism evidence="1 4">
    <name type="scientific">Perkinsus olseni</name>
    <name type="common">Perkinsus atlanticus</name>
    <dbReference type="NCBI Taxonomy" id="32597"/>
    <lineage>
        <taxon>Eukaryota</taxon>
        <taxon>Sar</taxon>
        <taxon>Alveolata</taxon>
        <taxon>Perkinsozoa</taxon>
        <taxon>Perkinsea</taxon>
        <taxon>Perkinsida</taxon>
        <taxon>Perkinsidae</taxon>
        <taxon>Perkinsus</taxon>
    </lineage>
</organism>
<dbReference type="EMBL" id="JABANO010025208">
    <property type="protein sequence ID" value="KAF4720621.1"/>
    <property type="molecule type" value="Genomic_DNA"/>
</dbReference>
<reference evidence="3 4" key="1">
    <citation type="submission" date="2020-04" db="EMBL/GenBank/DDBJ databases">
        <title>Perkinsus olseni comparative genomics.</title>
        <authorList>
            <person name="Bogema D.R."/>
        </authorList>
    </citation>
    <scope>NUCLEOTIDE SEQUENCE [LARGE SCALE GENOMIC DNA]</scope>
    <source>
        <strain evidence="1">ATCC PRA-205</strain>
        <strain evidence="2 3">ATCC PRA-207</strain>
    </source>
</reference>
<dbReference type="Proteomes" id="UP000553632">
    <property type="component" value="Unassembled WGS sequence"/>
</dbReference>
<name>A0A7J6PUG4_PEROL</name>
<evidence type="ECO:0000313" key="3">
    <source>
        <dbReference type="Proteomes" id="UP000553632"/>
    </source>
</evidence>
<evidence type="ECO:0000313" key="2">
    <source>
        <dbReference type="EMBL" id="KAF4720621.1"/>
    </source>
</evidence>
<dbReference type="Proteomes" id="UP000574390">
    <property type="component" value="Unassembled WGS sequence"/>
</dbReference>
<accession>A0A7J6PUG4</accession>
<protein>
    <submittedName>
        <fullName evidence="1">Uncharacterized protein</fullName>
    </submittedName>
</protein>
<evidence type="ECO:0000313" key="4">
    <source>
        <dbReference type="Proteomes" id="UP000574390"/>
    </source>
</evidence>
<dbReference type="AlphaFoldDB" id="A0A7J6PUG4"/>
<proteinExistence type="predicted"/>
<comment type="caution">
    <text evidence="1">The sequence shown here is derived from an EMBL/GenBank/DDBJ whole genome shotgun (WGS) entry which is preliminary data.</text>
</comment>
<feature type="non-terminal residue" evidence="1">
    <location>
        <position position="1"/>
    </location>
</feature>